<dbReference type="PANTHER" id="PTHR11141">
    <property type="entry name" value="PROTEIN TRANSPORT PROTEIN SEC23"/>
    <property type="match status" value="1"/>
</dbReference>
<evidence type="ECO:0000259" key="18">
    <source>
        <dbReference type="Pfam" id="PF04815"/>
    </source>
</evidence>
<evidence type="ECO:0000256" key="3">
    <source>
        <dbReference type="ARBA" id="ARBA00021212"/>
    </source>
</evidence>
<keyword evidence="6 14" id="KW-0256">Endoplasmic reticulum</keyword>
<dbReference type="GO" id="GO:0005789">
    <property type="term" value="C:endoplasmic reticulum membrane"/>
    <property type="evidence" value="ECO:0007669"/>
    <property type="project" value="UniProtKB-SubCell"/>
</dbReference>
<keyword evidence="12 14" id="KW-0968">Cytoplasmic vesicle</keyword>
<dbReference type="Gene3D" id="1.20.120.730">
    <property type="entry name" value="Sec23/Sec24 helical domain"/>
    <property type="match status" value="1"/>
</dbReference>
<feature type="domain" description="Zinc finger Sec23/Sec24-type" evidence="16">
    <location>
        <begin position="56"/>
        <end position="94"/>
    </location>
</feature>
<dbReference type="Gene3D" id="2.30.30.380">
    <property type="entry name" value="Zn-finger domain of Sec23/24"/>
    <property type="match status" value="1"/>
</dbReference>
<evidence type="ECO:0000256" key="8">
    <source>
        <dbReference type="ARBA" id="ARBA00022892"/>
    </source>
</evidence>
<comment type="caution">
    <text evidence="20">The sequence shown here is derived from an EMBL/GenBank/DDBJ whole genome shotgun (WGS) entry which is preliminary data.</text>
</comment>
<dbReference type="GO" id="GO:0000139">
    <property type="term" value="C:Golgi membrane"/>
    <property type="evidence" value="ECO:0007669"/>
    <property type="project" value="UniProtKB-SubCell"/>
</dbReference>
<evidence type="ECO:0000256" key="6">
    <source>
        <dbReference type="ARBA" id="ARBA00022824"/>
    </source>
</evidence>
<dbReference type="AlphaFoldDB" id="A0AAV1I7C7"/>
<keyword evidence="8 14" id="KW-0931">ER-Golgi transport</keyword>
<sequence length="768" mass="85645">MASTYIQELEERDGVRLTWNVWPNSRIEATKCVIPFASLYTPCKKVQNLMVCEYEPVPCKKCGAILNPYVSTDFSTQVWTCPFCYTRNHFPAHYRGISAEQQVAELYDQFATIEYKMPANNVMPPAYVFIIDTSVAEDELKACVASLTQALTTLPDYTQVGLVTYGTHVHVHELGFSECAKAYVFQGSREYSQQQIVDQLGLGKQMAQRKAPGQQQMMATQQMPGMRFIQPISDCEFTINAALDELLRDAFPRLSEHRPTRCTGTAVQVAACLTGAALPAGSCAARVMLFVGGPSTEGAGKVVDRELSEPIRSHEDLAKDRAPHYKKSRRFFDGLAMQLVQQQHSLDVFACALDQVGLAEMKAAVDMSGGMVVQTDTFHNPVFKESFKRVFAPPGAPGSLELASNATFEVIPSRGVKVAGLLGPASPTDRKGTSFSDTPVGIGGTTQWKLAGLDVNTSLCTFYEIVAQNKDAGGQDPASNQQFFLQFITRYLHPEGHLRIRVTTLTRKWTSGDDTQQLVFGFDQEAAAVAMTRLTTFKMETEEDFDATRWIDRTLIRLASRFGDYRKEDPQSFSLHENFSYYPQFMFNLRRSQFVQVFGSSPDETANFRLYLNKENTAEALTMIQPQLLAFSFGEGAPVVAPVLLDVESIQPDRILLLDSFFYVVVFHGTSIAQWRKEGYHLQEEHAGFKQLLEAPKAEAATILQRRFPVPRLVDCDQNGSQARFLLARLNPSNTYSTQTSMSAEMIMTDDVSLSVFTDHLRKLATSS</sequence>
<evidence type="ECO:0000256" key="7">
    <source>
        <dbReference type="ARBA" id="ARBA00022833"/>
    </source>
</evidence>
<gene>
    <name evidence="20" type="ORF">CVIRNUC_006438</name>
</gene>
<dbReference type="EMBL" id="CAUYUE010000008">
    <property type="protein sequence ID" value="CAK0783239.1"/>
    <property type="molecule type" value="Genomic_DNA"/>
</dbReference>
<protein>
    <recommendedName>
        <fullName evidence="3 14">Protein transport protein SEC23</fullName>
    </recommendedName>
</protein>
<dbReference type="SUPFAM" id="SSF81811">
    <property type="entry name" value="Helical domain of Sec23/24"/>
    <property type="match status" value="1"/>
</dbReference>
<dbReference type="Pfam" id="PF00626">
    <property type="entry name" value="Gelsolin"/>
    <property type="match status" value="1"/>
</dbReference>
<dbReference type="SUPFAM" id="SSF81995">
    <property type="entry name" value="beta-sandwich domain of Sec23/24"/>
    <property type="match status" value="1"/>
</dbReference>
<reference evidence="20 21" key="1">
    <citation type="submission" date="2023-10" db="EMBL/GenBank/DDBJ databases">
        <authorList>
            <person name="Maclean D."/>
            <person name="Macfadyen A."/>
        </authorList>
    </citation>
    <scope>NUCLEOTIDE SEQUENCE [LARGE SCALE GENOMIC DNA]</scope>
</reference>
<feature type="domain" description="Sec23/Sec24 trunk" evidence="17">
    <location>
        <begin position="123"/>
        <end position="391"/>
    </location>
</feature>
<dbReference type="InterPro" id="IPR036465">
    <property type="entry name" value="vWFA_dom_sf"/>
</dbReference>
<dbReference type="InterPro" id="IPR007123">
    <property type="entry name" value="Gelsolin-like_dom"/>
</dbReference>
<dbReference type="FunFam" id="3.40.50.410:FF:000043">
    <property type="entry name" value="Protein transport protein SEC23"/>
    <property type="match status" value="1"/>
</dbReference>
<dbReference type="InterPro" id="IPR029006">
    <property type="entry name" value="ADF-H/Gelsolin-like_dom_sf"/>
</dbReference>
<dbReference type="InterPro" id="IPR006895">
    <property type="entry name" value="Znf_Sec23_Sec24"/>
</dbReference>
<dbReference type="InterPro" id="IPR006900">
    <property type="entry name" value="Sec23/24_helical_dom"/>
</dbReference>
<dbReference type="InterPro" id="IPR036175">
    <property type="entry name" value="Sec23/24_helical_dom_sf"/>
</dbReference>
<dbReference type="FunFam" id="1.20.120.730:FF:000005">
    <property type="entry name" value="Protein transport protein SEC23"/>
    <property type="match status" value="1"/>
</dbReference>
<dbReference type="Proteomes" id="UP001314263">
    <property type="component" value="Unassembled WGS sequence"/>
</dbReference>
<evidence type="ECO:0000256" key="12">
    <source>
        <dbReference type="ARBA" id="ARBA00023329"/>
    </source>
</evidence>
<feature type="domain" description="Gelsolin-like" evidence="15">
    <location>
        <begin position="638"/>
        <end position="726"/>
    </location>
</feature>
<keyword evidence="7 14" id="KW-0862">Zinc</keyword>
<dbReference type="InterPro" id="IPR037364">
    <property type="entry name" value="Sec23"/>
</dbReference>
<keyword evidence="5 14" id="KW-0479">Metal-binding</keyword>
<dbReference type="InterPro" id="IPR036180">
    <property type="entry name" value="Gelsolin-like_dom_sf"/>
</dbReference>
<dbReference type="InterPro" id="IPR012990">
    <property type="entry name" value="Beta-sandwich_Sec23_24"/>
</dbReference>
<dbReference type="GO" id="GO:0070971">
    <property type="term" value="C:endoplasmic reticulum exit site"/>
    <property type="evidence" value="ECO:0007669"/>
    <property type="project" value="TreeGrafter"/>
</dbReference>
<comment type="function">
    <text evidence="13 14">Component of the coat protein complex II (COPII) which promotes the formation of transport vesicles from the endoplasmic reticulum (ER). The coat has two main functions, the physical deformation of the endoplasmic reticulum membrane into vesicles and the selection of cargo molecules.</text>
</comment>
<evidence type="ECO:0000256" key="10">
    <source>
        <dbReference type="ARBA" id="ARBA00023034"/>
    </source>
</evidence>
<evidence type="ECO:0000256" key="14">
    <source>
        <dbReference type="RuleBase" id="RU365030"/>
    </source>
</evidence>
<dbReference type="PANTHER" id="PTHR11141:SF0">
    <property type="entry name" value="PROTEIN TRANSPORT PROTEIN SEC23"/>
    <property type="match status" value="1"/>
</dbReference>
<comment type="similarity">
    <text evidence="2 14">Belongs to the SEC23/SEC24 family. SEC23 subfamily.</text>
</comment>
<evidence type="ECO:0000256" key="9">
    <source>
        <dbReference type="ARBA" id="ARBA00022927"/>
    </source>
</evidence>
<dbReference type="FunFam" id="2.30.30.380:FF:000001">
    <property type="entry name" value="Protein transport protein SEC23"/>
    <property type="match status" value="1"/>
</dbReference>
<dbReference type="Gene3D" id="2.60.40.1670">
    <property type="entry name" value="beta-sandwich domain of Sec23/24"/>
    <property type="match status" value="1"/>
</dbReference>
<evidence type="ECO:0000256" key="5">
    <source>
        <dbReference type="ARBA" id="ARBA00022723"/>
    </source>
</evidence>
<dbReference type="SUPFAM" id="SSF82754">
    <property type="entry name" value="C-terminal, gelsolin-like domain of Sec23/24"/>
    <property type="match status" value="1"/>
</dbReference>
<organism evidence="20 21">
    <name type="scientific">Coccomyxa viridis</name>
    <dbReference type="NCBI Taxonomy" id="1274662"/>
    <lineage>
        <taxon>Eukaryota</taxon>
        <taxon>Viridiplantae</taxon>
        <taxon>Chlorophyta</taxon>
        <taxon>core chlorophytes</taxon>
        <taxon>Trebouxiophyceae</taxon>
        <taxon>Trebouxiophyceae incertae sedis</taxon>
        <taxon>Coccomyxaceae</taxon>
        <taxon>Coccomyxa</taxon>
    </lineage>
</organism>
<dbReference type="GO" id="GO:0008270">
    <property type="term" value="F:zinc ion binding"/>
    <property type="evidence" value="ECO:0007669"/>
    <property type="project" value="InterPro"/>
</dbReference>
<dbReference type="Pfam" id="PF04811">
    <property type="entry name" value="Sec23_trunk"/>
    <property type="match status" value="1"/>
</dbReference>
<dbReference type="GO" id="GO:0006886">
    <property type="term" value="P:intracellular protein transport"/>
    <property type="evidence" value="ECO:0007669"/>
    <property type="project" value="InterPro"/>
</dbReference>
<dbReference type="Pfam" id="PF04810">
    <property type="entry name" value="zf-Sec23_Sec24"/>
    <property type="match status" value="1"/>
</dbReference>
<dbReference type="SUPFAM" id="SSF82919">
    <property type="entry name" value="Zn-finger domain of Sec23/24"/>
    <property type="match status" value="1"/>
</dbReference>
<dbReference type="Gene3D" id="3.40.20.10">
    <property type="entry name" value="Severin"/>
    <property type="match status" value="1"/>
</dbReference>
<dbReference type="SUPFAM" id="SSF53300">
    <property type="entry name" value="vWA-like"/>
    <property type="match status" value="1"/>
</dbReference>
<dbReference type="InterPro" id="IPR006896">
    <property type="entry name" value="Sec23/24_trunk_dom"/>
</dbReference>
<feature type="domain" description="Sec23/Sec24 helical" evidence="18">
    <location>
        <begin position="523"/>
        <end position="621"/>
    </location>
</feature>
<evidence type="ECO:0000256" key="13">
    <source>
        <dbReference type="ARBA" id="ARBA00025471"/>
    </source>
</evidence>
<keyword evidence="14" id="KW-0963">Cytoplasm</keyword>
<dbReference type="Pfam" id="PF08033">
    <property type="entry name" value="Sec23_BS"/>
    <property type="match status" value="1"/>
</dbReference>
<accession>A0AAV1I7C7</accession>
<evidence type="ECO:0000256" key="2">
    <source>
        <dbReference type="ARBA" id="ARBA00009210"/>
    </source>
</evidence>
<keyword evidence="11 14" id="KW-0472">Membrane</keyword>
<evidence type="ECO:0000259" key="15">
    <source>
        <dbReference type="Pfam" id="PF00626"/>
    </source>
</evidence>
<keyword evidence="4 14" id="KW-0813">Transport</keyword>
<keyword evidence="21" id="KW-1185">Reference proteome</keyword>
<comment type="subcellular location">
    <subcellularLocation>
        <location evidence="14">Cytoplasmic vesicle</location>
        <location evidence="14">COPII-coated vesicle membrane</location>
        <topology evidence="14">Peripheral membrane protein</topology>
        <orientation evidence="14">Cytoplasmic side</orientation>
    </subcellularLocation>
    <subcellularLocation>
        <location evidence="14">Endoplasmic reticulum membrane</location>
        <topology evidence="14">Peripheral membrane protein</topology>
        <orientation evidence="14">Cytoplasmic side</orientation>
    </subcellularLocation>
    <subcellularLocation>
        <location evidence="1">Golgi apparatus membrane</location>
        <topology evidence="1">Peripheral membrane protein</topology>
        <orientation evidence="1">Cytoplasmic side</orientation>
    </subcellularLocation>
</comment>
<evidence type="ECO:0000259" key="16">
    <source>
        <dbReference type="Pfam" id="PF04810"/>
    </source>
</evidence>
<keyword evidence="10" id="KW-0333">Golgi apparatus</keyword>
<evidence type="ECO:0000259" key="17">
    <source>
        <dbReference type="Pfam" id="PF04811"/>
    </source>
</evidence>
<proteinExistence type="inferred from homology"/>
<dbReference type="GO" id="GO:0030127">
    <property type="term" value="C:COPII vesicle coat"/>
    <property type="evidence" value="ECO:0007669"/>
    <property type="project" value="InterPro"/>
</dbReference>
<dbReference type="GO" id="GO:0090110">
    <property type="term" value="P:COPII-coated vesicle cargo loading"/>
    <property type="evidence" value="ECO:0007669"/>
    <property type="project" value="TreeGrafter"/>
</dbReference>
<dbReference type="GO" id="GO:0005096">
    <property type="term" value="F:GTPase activator activity"/>
    <property type="evidence" value="ECO:0007669"/>
    <property type="project" value="TreeGrafter"/>
</dbReference>
<dbReference type="Gene3D" id="3.40.50.410">
    <property type="entry name" value="von Willebrand factor, type A domain"/>
    <property type="match status" value="1"/>
</dbReference>
<dbReference type="FunFam" id="3.40.20.10:FF:000041">
    <property type="entry name" value="Protein transport protein SEC23"/>
    <property type="match status" value="1"/>
</dbReference>
<evidence type="ECO:0000256" key="1">
    <source>
        <dbReference type="ARBA" id="ARBA00004255"/>
    </source>
</evidence>
<evidence type="ECO:0000259" key="19">
    <source>
        <dbReference type="Pfam" id="PF08033"/>
    </source>
</evidence>
<feature type="domain" description="Sec23/Sec24 beta-sandwich" evidence="19">
    <location>
        <begin position="404"/>
        <end position="510"/>
    </location>
</feature>
<dbReference type="InterPro" id="IPR036174">
    <property type="entry name" value="Znf_Sec23_Sec24_sf"/>
</dbReference>
<evidence type="ECO:0000256" key="11">
    <source>
        <dbReference type="ARBA" id="ARBA00023136"/>
    </source>
</evidence>
<keyword evidence="9 14" id="KW-0653">Protein transport</keyword>
<evidence type="ECO:0000313" key="21">
    <source>
        <dbReference type="Proteomes" id="UP001314263"/>
    </source>
</evidence>
<evidence type="ECO:0000256" key="4">
    <source>
        <dbReference type="ARBA" id="ARBA00022448"/>
    </source>
</evidence>
<name>A0AAV1I7C7_9CHLO</name>
<dbReference type="Pfam" id="PF04815">
    <property type="entry name" value="Sec23_helical"/>
    <property type="match status" value="1"/>
</dbReference>
<evidence type="ECO:0000313" key="20">
    <source>
        <dbReference type="EMBL" id="CAK0783239.1"/>
    </source>
</evidence>